<evidence type="ECO:0000313" key="5">
    <source>
        <dbReference type="EMBL" id="GAV08962.1"/>
    </source>
</evidence>
<dbReference type="Gene3D" id="1.10.510.10">
    <property type="entry name" value="Transferase(Phosphotransferase) domain 1"/>
    <property type="match status" value="1"/>
</dbReference>
<dbReference type="GO" id="GO:0005516">
    <property type="term" value="F:calmodulin binding"/>
    <property type="evidence" value="ECO:0007669"/>
    <property type="project" value="TreeGrafter"/>
</dbReference>
<reference evidence="5 6" key="1">
    <citation type="journal article" date="2016" name="Nat. Commun.">
        <title>Extremotolerant tardigrade genome and improved radiotolerance of human cultured cells by tardigrade-unique protein.</title>
        <authorList>
            <person name="Hashimoto T."/>
            <person name="Horikawa D.D."/>
            <person name="Saito Y."/>
            <person name="Kuwahara H."/>
            <person name="Kozuka-Hata H."/>
            <person name="Shin-I T."/>
            <person name="Minakuchi Y."/>
            <person name="Ohishi K."/>
            <person name="Motoyama A."/>
            <person name="Aizu T."/>
            <person name="Enomoto A."/>
            <person name="Kondo K."/>
            <person name="Tanaka S."/>
            <person name="Hara Y."/>
            <person name="Koshikawa S."/>
            <person name="Sagara H."/>
            <person name="Miura T."/>
            <person name="Yokobori S."/>
            <person name="Miyagawa K."/>
            <person name="Suzuki Y."/>
            <person name="Kubo T."/>
            <person name="Oyama M."/>
            <person name="Kohara Y."/>
            <person name="Fujiyama A."/>
            <person name="Arakawa K."/>
            <person name="Katayama T."/>
            <person name="Toyoda A."/>
            <person name="Kunieda T."/>
        </authorList>
    </citation>
    <scope>NUCLEOTIDE SEQUENCE [LARGE SCALE GENOMIC DNA]</scope>
    <source>
        <strain evidence="5 6">YOKOZUNA-1</strain>
    </source>
</reference>
<evidence type="ECO:0000256" key="2">
    <source>
        <dbReference type="ARBA" id="ARBA00022840"/>
    </source>
</evidence>
<evidence type="ECO:0000259" key="4">
    <source>
        <dbReference type="PROSITE" id="PS50011"/>
    </source>
</evidence>
<dbReference type="PROSITE" id="PS50011">
    <property type="entry name" value="PROTEIN_KINASE_DOM"/>
    <property type="match status" value="1"/>
</dbReference>
<keyword evidence="1" id="KW-0547">Nucleotide-binding</keyword>
<gene>
    <name evidence="5" type="primary">RvY_18578-1</name>
    <name evidence="5" type="synonym">RvY_18578.1</name>
    <name evidence="5" type="ORF">RvY_18578</name>
</gene>
<accession>A0A1D1W6A1</accession>
<feature type="domain" description="Protein kinase" evidence="4">
    <location>
        <begin position="179"/>
        <end position="456"/>
    </location>
</feature>
<feature type="region of interest" description="Disordered" evidence="3">
    <location>
        <begin position="30"/>
        <end position="64"/>
    </location>
</feature>
<proteinExistence type="predicted"/>
<dbReference type="SUPFAM" id="SSF56112">
    <property type="entry name" value="Protein kinase-like (PK-like)"/>
    <property type="match status" value="1"/>
</dbReference>
<dbReference type="InterPro" id="IPR000719">
    <property type="entry name" value="Prot_kinase_dom"/>
</dbReference>
<dbReference type="GO" id="GO:0004683">
    <property type="term" value="F:calcium/calmodulin-dependent protein kinase activity"/>
    <property type="evidence" value="ECO:0007669"/>
    <property type="project" value="TreeGrafter"/>
</dbReference>
<name>A0A1D1W6A1_RAMVA</name>
<comment type="caution">
    <text evidence="5">The sequence shown here is derived from an EMBL/GenBank/DDBJ whole genome shotgun (WGS) entry which is preliminary data.</text>
</comment>
<dbReference type="Proteomes" id="UP000186922">
    <property type="component" value="Unassembled WGS sequence"/>
</dbReference>
<dbReference type="AlphaFoldDB" id="A0A1D1W6A1"/>
<dbReference type="STRING" id="947166.A0A1D1W6A1"/>
<evidence type="ECO:0000313" key="6">
    <source>
        <dbReference type="Proteomes" id="UP000186922"/>
    </source>
</evidence>
<dbReference type="PANTHER" id="PTHR24346:SF77">
    <property type="entry name" value="SERINE THREONINE PROTEIN KINASE"/>
    <property type="match status" value="1"/>
</dbReference>
<dbReference type="GO" id="GO:0005737">
    <property type="term" value="C:cytoplasm"/>
    <property type="evidence" value="ECO:0007669"/>
    <property type="project" value="TreeGrafter"/>
</dbReference>
<keyword evidence="6" id="KW-1185">Reference proteome</keyword>
<dbReference type="InterPro" id="IPR008271">
    <property type="entry name" value="Ser/Thr_kinase_AS"/>
</dbReference>
<dbReference type="SMART" id="SM00220">
    <property type="entry name" value="S_TKc"/>
    <property type="match status" value="1"/>
</dbReference>
<dbReference type="InterPro" id="IPR011009">
    <property type="entry name" value="Kinase-like_dom_sf"/>
</dbReference>
<protein>
    <recommendedName>
        <fullName evidence="4">Protein kinase domain-containing protein</fullName>
    </recommendedName>
</protein>
<dbReference type="GO" id="GO:0035556">
    <property type="term" value="P:intracellular signal transduction"/>
    <property type="evidence" value="ECO:0007669"/>
    <property type="project" value="TreeGrafter"/>
</dbReference>
<dbReference type="PANTHER" id="PTHR24346">
    <property type="entry name" value="MAP/MICROTUBULE AFFINITY-REGULATING KINASE"/>
    <property type="match status" value="1"/>
</dbReference>
<evidence type="ECO:0000256" key="3">
    <source>
        <dbReference type="SAM" id="MobiDB-lite"/>
    </source>
</evidence>
<dbReference type="GO" id="GO:0005524">
    <property type="term" value="F:ATP binding"/>
    <property type="evidence" value="ECO:0007669"/>
    <property type="project" value="UniProtKB-KW"/>
</dbReference>
<evidence type="ECO:0000256" key="1">
    <source>
        <dbReference type="ARBA" id="ARBA00022741"/>
    </source>
</evidence>
<dbReference type="PROSITE" id="PS00108">
    <property type="entry name" value="PROTEIN_KINASE_ST"/>
    <property type="match status" value="1"/>
</dbReference>
<organism evidence="5 6">
    <name type="scientific">Ramazzottius varieornatus</name>
    <name type="common">Water bear</name>
    <name type="synonym">Tardigrade</name>
    <dbReference type="NCBI Taxonomy" id="947166"/>
    <lineage>
        <taxon>Eukaryota</taxon>
        <taxon>Metazoa</taxon>
        <taxon>Ecdysozoa</taxon>
        <taxon>Tardigrada</taxon>
        <taxon>Eutardigrada</taxon>
        <taxon>Parachela</taxon>
        <taxon>Hypsibioidea</taxon>
        <taxon>Ramazzottiidae</taxon>
        <taxon>Ramazzottius</taxon>
    </lineage>
</organism>
<dbReference type="EMBL" id="BDGG01000019">
    <property type="protein sequence ID" value="GAV08962.1"/>
    <property type="molecule type" value="Genomic_DNA"/>
</dbReference>
<dbReference type="OrthoDB" id="68483at2759"/>
<dbReference type="Pfam" id="PF00069">
    <property type="entry name" value="Pkinase"/>
    <property type="match status" value="1"/>
</dbReference>
<keyword evidence="2" id="KW-0067">ATP-binding</keyword>
<sequence length="493" mass="54933">MSVSVMSTEPAEEAMFSMAGIMLDFDSVSLASRTPSPPTSASPTGRRSNSPLTKQRMESISEEAPPVEVTVVQLLPDFDGSLEDMVFADPVSYTEEELSNLQTEFTIDDSLGAEMAQFETGGGGFIPPCLLQKIVDSTDDVESLDPEKAKKCFQPVLLSEMSSSLSMTKEGFIRMNDYKISFDSMGGGRLSEVRVAFNERDQQQYAVKILSKKKLQTYNLLLRTSRNPLEEAYREIGILQKLNHPNIIQLVEVVDKPDDDNIYIVFELLDQALMDLPTESPFSEDEARKFFVEILRGVEHLHSNKIVHRDLKPDNMLLSKKGVVKIADFGFADNLPDNEADDSESDNDVNCEFVSAVHGTPAFTPPECLRQRKHPVCAFPLDLWSLGITLYALVVGDVPYKGDTMPALFQAIRTASVEYPPQIELSTALKELISRLLDKNPSTRIRMEDVQAHPWLQMGRDADVDGQTGESLVTKNEGLHTVIPRPENDHVRS</sequence>